<evidence type="ECO:0000313" key="4">
    <source>
        <dbReference type="Proteomes" id="UP000634004"/>
    </source>
</evidence>
<reference evidence="3" key="1">
    <citation type="journal article" date="2014" name="Int. J. Syst. Evol. Microbiol.">
        <title>Complete genome sequence of Corynebacterium casei LMG S-19264T (=DSM 44701T), isolated from a smear-ripened cheese.</title>
        <authorList>
            <consortium name="US DOE Joint Genome Institute (JGI-PGF)"/>
            <person name="Walter F."/>
            <person name="Albersmeier A."/>
            <person name="Kalinowski J."/>
            <person name="Ruckert C."/>
        </authorList>
    </citation>
    <scope>NUCLEOTIDE SEQUENCE</scope>
    <source>
        <strain evidence="3">KCTC 32513</strain>
    </source>
</reference>
<sequence length="166" mass="18526">MAYDDTPNGDAPDFVYTLYIAARAETVWNGLIQKELTEKYWGHHNKSDWTVGSIWQHQRADDSNIVDVHGQVLESDPPHKLVVTWNGADGSKMEEPTPSVVTYELLALGPDTKLTVTHSKLNIDSVMHKGVTQGWPAVLSNLKSLLETGKPLSDDQWDNSKQELTT</sequence>
<protein>
    <recommendedName>
        <fullName evidence="2">Activator of Hsp90 ATPase homologue 1/2-like C-terminal domain-containing protein</fullName>
    </recommendedName>
</protein>
<gene>
    <name evidence="3" type="ORF">GCM10009069_25390</name>
</gene>
<keyword evidence="4" id="KW-1185">Reference proteome</keyword>
<reference evidence="3" key="2">
    <citation type="submission" date="2020-09" db="EMBL/GenBank/DDBJ databases">
        <authorList>
            <person name="Sun Q."/>
            <person name="Kim S."/>
        </authorList>
    </citation>
    <scope>NUCLEOTIDE SEQUENCE</scope>
    <source>
        <strain evidence="3">KCTC 32513</strain>
    </source>
</reference>
<accession>A0A8J3CRJ0</accession>
<dbReference type="Gene3D" id="3.30.530.20">
    <property type="match status" value="1"/>
</dbReference>
<comment type="caution">
    <text evidence="3">The sequence shown here is derived from an EMBL/GenBank/DDBJ whole genome shotgun (WGS) entry which is preliminary data.</text>
</comment>
<dbReference type="Proteomes" id="UP000634004">
    <property type="component" value="Unassembled WGS sequence"/>
</dbReference>
<dbReference type="AlphaFoldDB" id="A0A8J3CRJ0"/>
<organism evidence="3 4">
    <name type="scientific">Algimonas arctica</name>
    <dbReference type="NCBI Taxonomy" id="1479486"/>
    <lineage>
        <taxon>Bacteria</taxon>
        <taxon>Pseudomonadati</taxon>
        <taxon>Pseudomonadota</taxon>
        <taxon>Alphaproteobacteria</taxon>
        <taxon>Maricaulales</taxon>
        <taxon>Robiginitomaculaceae</taxon>
        <taxon>Algimonas</taxon>
    </lineage>
</organism>
<dbReference type="RefSeq" id="WP_189499031.1">
    <property type="nucleotide sequence ID" value="NZ_BMZH01000012.1"/>
</dbReference>
<name>A0A8J3CRJ0_9PROT</name>
<evidence type="ECO:0000313" key="3">
    <source>
        <dbReference type="EMBL" id="GHB01430.1"/>
    </source>
</evidence>
<dbReference type="Pfam" id="PF08327">
    <property type="entry name" value="AHSA1"/>
    <property type="match status" value="1"/>
</dbReference>
<evidence type="ECO:0000259" key="2">
    <source>
        <dbReference type="Pfam" id="PF08327"/>
    </source>
</evidence>
<dbReference type="SUPFAM" id="SSF55961">
    <property type="entry name" value="Bet v1-like"/>
    <property type="match status" value="1"/>
</dbReference>
<dbReference type="CDD" id="cd08893">
    <property type="entry name" value="SRPBCC_CalC_Aha1-like_GntR-HTH"/>
    <property type="match status" value="1"/>
</dbReference>
<evidence type="ECO:0000256" key="1">
    <source>
        <dbReference type="ARBA" id="ARBA00006817"/>
    </source>
</evidence>
<dbReference type="InterPro" id="IPR013538">
    <property type="entry name" value="ASHA1/2-like_C"/>
</dbReference>
<feature type="domain" description="Activator of Hsp90 ATPase homologue 1/2-like C-terminal" evidence="2">
    <location>
        <begin position="22"/>
        <end position="147"/>
    </location>
</feature>
<dbReference type="InterPro" id="IPR023393">
    <property type="entry name" value="START-like_dom_sf"/>
</dbReference>
<comment type="similarity">
    <text evidence="1">Belongs to the AHA1 family.</text>
</comment>
<dbReference type="EMBL" id="BMZH01000012">
    <property type="protein sequence ID" value="GHB01430.1"/>
    <property type="molecule type" value="Genomic_DNA"/>
</dbReference>
<proteinExistence type="inferred from homology"/>